<evidence type="ECO:0000313" key="2">
    <source>
        <dbReference type="EMBL" id="MBW2961246.1"/>
    </source>
</evidence>
<evidence type="ECO:0000313" key="3">
    <source>
        <dbReference type="Proteomes" id="UP000719267"/>
    </source>
</evidence>
<proteinExistence type="predicted"/>
<evidence type="ECO:0000256" key="1">
    <source>
        <dbReference type="SAM" id="SignalP"/>
    </source>
</evidence>
<comment type="caution">
    <text evidence="2">The sequence shown here is derived from an EMBL/GenBank/DDBJ whole genome shotgun (WGS) entry which is preliminary data.</text>
</comment>
<feature type="chain" id="PRO_5046937825" description="DUF3575 domain-containing protein" evidence="1">
    <location>
        <begin position="18"/>
        <end position="222"/>
    </location>
</feature>
<evidence type="ECO:0008006" key="4">
    <source>
        <dbReference type="Google" id="ProtNLM"/>
    </source>
</evidence>
<feature type="signal peptide" evidence="1">
    <location>
        <begin position="1"/>
        <end position="17"/>
    </location>
</feature>
<keyword evidence="3" id="KW-1185">Reference proteome</keyword>
<reference evidence="2 3" key="1">
    <citation type="submission" date="2021-07" db="EMBL/GenBank/DDBJ databases">
        <title>Mesonia aestuariivivens sp. nov., isolated from a tidal flat.</title>
        <authorList>
            <person name="Kim Y.-O."/>
            <person name="Yoon J.-H."/>
        </authorList>
    </citation>
    <scope>NUCLEOTIDE SEQUENCE [LARGE SCALE GENOMIC DNA]</scope>
    <source>
        <strain evidence="2 3">JHPTF-M18</strain>
    </source>
</reference>
<sequence length="222" mass="26757">MKRILLFLLFICFSTLAQTEKLKGDIITFDLISPYYFHYYGFDHSTPRWRLGYIKELNEQRKLGVEFGFGHSTISLLNTGERYALVEIRPQYYFILNSKKKANFYTSIEAFYIYHFEEFDRENFFNKERIYLSFEQANYHRQKFGVVGNLGWFWTTGTHLGLNFYTGVGIKFRHNDYTNFKDLAFKSFDEEHFPPYYRDEGLKFNAEFSLGLKLYYNHKKNN</sequence>
<dbReference type="EMBL" id="JAHWDF010000004">
    <property type="protein sequence ID" value="MBW2961246.1"/>
    <property type="molecule type" value="Genomic_DNA"/>
</dbReference>
<gene>
    <name evidence="2" type="ORF">KW502_05475</name>
</gene>
<organism evidence="2 3">
    <name type="scientific">Mesonia aestuariivivens</name>
    <dbReference type="NCBI Taxonomy" id="2796128"/>
    <lineage>
        <taxon>Bacteria</taxon>
        <taxon>Pseudomonadati</taxon>
        <taxon>Bacteroidota</taxon>
        <taxon>Flavobacteriia</taxon>
        <taxon>Flavobacteriales</taxon>
        <taxon>Flavobacteriaceae</taxon>
        <taxon>Mesonia</taxon>
    </lineage>
</organism>
<dbReference type="Proteomes" id="UP000719267">
    <property type="component" value="Unassembled WGS sequence"/>
</dbReference>
<accession>A0ABS6W074</accession>
<protein>
    <recommendedName>
        <fullName evidence="4">DUF3575 domain-containing protein</fullName>
    </recommendedName>
</protein>
<keyword evidence="1" id="KW-0732">Signal</keyword>
<name>A0ABS6W074_9FLAO</name>
<dbReference type="RefSeq" id="WP_219039526.1">
    <property type="nucleotide sequence ID" value="NZ_JAHWDF010000004.1"/>
</dbReference>